<evidence type="ECO:0000256" key="9">
    <source>
        <dbReference type="ARBA" id="ARBA00022840"/>
    </source>
</evidence>
<dbReference type="GO" id="GO:0009360">
    <property type="term" value="C:DNA polymerase III complex"/>
    <property type="evidence" value="ECO:0007669"/>
    <property type="project" value="InterPro"/>
</dbReference>
<comment type="similarity">
    <text evidence="1">Belongs to the DnaX/STICHEL family.</text>
</comment>
<evidence type="ECO:0000256" key="12">
    <source>
        <dbReference type="SAM" id="Coils"/>
    </source>
</evidence>
<dbReference type="InterPro" id="IPR050238">
    <property type="entry name" value="DNA_Rep/Repair_Clamp_Loader"/>
</dbReference>
<dbReference type="PRINTS" id="PR00300">
    <property type="entry name" value="CLPPROTEASEA"/>
</dbReference>
<comment type="caution">
    <text evidence="14">The sequence shown here is derived from an EMBL/GenBank/DDBJ whole genome shotgun (WGS) entry which is preliminary data.</text>
</comment>
<dbReference type="AlphaFoldDB" id="A0A9X7CH94"/>
<name>A0A9X7CH94_BACCE</name>
<evidence type="ECO:0000256" key="11">
    <source>
        <dbReference type="ARBA" id="ARBA00049244"/>
    </source>
</evidence>
<feature type="domain" description="AAA+ ATPase" evidence="13">
    <location>
        <begin position="36"/>
        <end position="179"/>
    </location>
</feature>
<keyword evidence="10" id="KW-0239">DNA-directed DNA polymerase</keyword>
<evidence type="ECO:0000256" key="10">
    <source>
        <dbReference type="ARBA" id="ARBA00022932"/>
    </source>
</evidence>
<evidence type="ECO:0000256" key="6">
    <source>
        <dbReference type="ARBA" id="ARBA00022723"/>
    </source>
</evidence>
<sequence>MYQALYRKYRPTNFIELIGQNHIKQTIQNALKLAKFSHAYMFTGPRGTGKTTIAKLIATSLNCENLNNEGEPCNECSQCKAIRGNSHADVLEIDAASNNGVEQIREIREQVAYAPGTGKYKVYIIDEVHMLSTGAFNALLKTLEEPPKHVIFILATTDVHKVPATIISRCQRFDFRRIGPRDIIERLRHVAIKEEVKIEEEALQLLGMLAQGGMRDALSLMDQTIAFATNETITKDDVSEVVGRISIEKIEACIGDLLKGNTIEILKLINQVILNGKEPIYLLEDLIGYLRDLVISKAFEVQEDNITTAILNNKFYELLEEGEIHKMQMMIRKLTEVKNEMKFSNNAQVSLEVGLIQLATEAQEENRLIRKINELEKQVRELTGSGSVPVRPKSLSPTVQQPADDKVDITEYSNKKLNNAIDKMSIIATDNYVLDIVFPDAQKDYKVQYQGELPTIVNTLLDKQTKLNSFKHLLEKMSIAIASSTSVVIGADAYLIEVLSDNEVYRELSHIMQQNIKRLVDIKFVTEEKWKPLVNKMIQLTKEKRIHA</sequence>
<protein>
    <recommendedName>
        <fullName evidence="2">DNA-directed DNA polymerase</fullName>
        <ecNumber evidence="2">2.7.7.7</ecNumber>
    </recommendedName>
</protein>
<dbReference type="SUPFAM" id="SSF48019">
    <property type="entry name" value="post-AAA+ oligomerization domain-like"/>
    <property type="match status" value="1"/>
</dbReference>
<dbReference type="InterPro" id="IPR045085">
    <property type="entry name" value="HLD_clamp_pol_III_gamma_tau"/>
</dbReference>
<keyword evidence="3" id="KW-0808">Transferase</keyword>
<keyword evidence="6" id="KW-0479">Metal-binding</keyword>
<evidence type="ECO:0000259" key="13">
    <source>
        <dbReference type="SMART" id="SM00382"/>
    </source>
</evidence>
<evidence type="ECO:0000256" key="8">
    <source>
        <dbReference type="ARBA" id="ARBA00022833"/>
    </source>
</evidence>
<dbReference type="FunFam" id="1.10.8.60:FF:000013">
    <property type="entry name" value="DNA polymerase III subunit gamma/tau"/>
    <property type="match status" value="1"/>
</dbReference>
<reference evidence="14 15" key="1">
    <citation type="submission" date="2017-09" db="EMBL/GenBank/DDBJ databases">
        <title>Large-scale bioinformatics analysis of Bacillus genomes uncovers conserved roles of natural products in bacterial physiology.</title>
        <authorList>
            <consortium name="Agbiome Team Llc"/>
            <person name="Bleich R.M."/>
            <person name="Grubbs K.J."/>
            <person name="Santa Maria K.C."/>
            <person name="Allen S.E."/>
            <person name="Farag S."/>
            <person name="Shank E.A."/>
            <person name="Bowers A."/>
        </authorList>
    </citation>
    <scope>NUCLEOTIDE SEQUENCE [LARGE SCALE GENOMIC DNA]</scope>
    <source>
        <strain evidence="14 15">AFS041711</strain>
    </source>
</reference>
<gene>
    <name evidence="14" type="ORF">COC69_30600</name>
</gene>
<keyword evidence="8" id="KW-0862">Zinc</keyword>
<organism evidence="14 15">
    <name type="scientific">Bacillus cereus</name>
    <dbReference type="NCBI Taxonomy" id="1396"/>
    <lineage>
        <taxon>Bacteria</taxon>
        <taxon>Bacillati</taxon>
        <taxon>Bacillota</taxon>
        <taxon>Bacilli</taxon>
        <taxon>Bacillales</taxon>
        <taxon>Bacillaceae</taxon>
        <taxon>Bacillus</taxon>
        <taxon>Bacillus cereus group</taxon>
    </lineage>
</organism>
<proteinExistence type="inferred from homology"/>
<dbReference type="InterPro" id="IPR003593">
    <property type="entry name" value="AAA+_ATPase"/>
</dbReference>
<keyword evidence="5" id="KW-0235">DNA replication</keyword>
<dbReference type="GO" id="GO:0003887">
    <property type="term" value="F:DNA-directed DNA polymerase activity"/>
    <property type="evidence" value="ECO:0007669"/>
    <property type="project" value="UniProtKB-KW"/>
</dbReference>
<dbReference type="Gene3D" id="1.10.8.60">
    <property type="match status" value="1"/>
</dbReference>
<dbReference type="Gene3D" id="3.40.50.300">
    <property type="entry name" value="P-loop containing nucleotide triphosphate hydrolases"/>
    <property type="match status" value="1"/>
</dbReference>
<dbReference type="RefSeq" id="WP_098783720.1">
    <property type="nucleotide sequence ID" value="NZ_NULI01000267.1"/>
</dbReference>
<evidence type="ECO:0000313" key="14">
    <source>
        <dbReference type="EMBL" id="PGS64134.1"/>
    </source>
</evidence>
<dbReference type="SMART" id="SM00382">
    <property type="entry name" value="AAA"/>
    <property type="match status" value="1"/>
</dbReference>
<feature type="coiled-coil region" evidence="12">
    <location>
        <begin position="358"/>
        <end position="385"/>
    </location>
</feature>
<dbReference type="GO" id="GO:0005524">
    <property type="term" value="F:ATP binding"/>
    <property type="evidence" value="ECO:0007669"/>
    <property type="project" value="UniProtKB-KW"/>
</dbReference>
<dbReference type="GO" id="GO:0003677">
    <property type="term" value="F:DNA binding"/>
    <property type="evidence" value="ECO:0007669"/>
    <property type="project" value="InterPro"/>
</dbReference>
<comment type="catalytic activity">
    <reaction evidence="11">
        <text>DNA(n) + a 2'-deoxyribonucleoside 5'-triphosphate = DNA(n+1) + diphosphate</text>
        <dbReference type="Rhea" id="RHEA:22508"/>
        <dbReference type="Rhea" id="RHEA-COMP:17339"/>
        <dbReference type="Rhea" id="RHEA-COMP:17340"/>
        <dbReference type="ChEBI" id="CHEBI:33019"/>
        <dbReference type="ChEBI" id="CHEBI:61560"/>
        <dbReference type="ChEBI" id="CHEBI:173112"/>
        <dbReference type="EC" id="2.7.7.7"/>
    </reaction>
</comment>
<dbReference type="NCBIfam" id="TIGR02397">
    <property type="entry name" value="dnaX_nterm"/>
    <property type="match status" value="1"/>
</dbReference>
<evidence type="ECO:0000256" key="5">
    <source>
        <dbReference type="ARBA" id="ARBA00022705"/>
    </source>
</evidence>
<evidence type="ECO:0000256" key="7">
    <source>
        <dbReference type="ARBA" id="ARBA00022741"/>
    </source>
</evidence>
<dbReference type="SUPFAM" id="SSF52540">
    <property type="entry name" value="P-loop containing nucleoside triphosphate hydrolases"/>
    <property type="match status" value="1"/>
</dbReference>
<dbReference type="CDD" id="cd00009">
    <property type="entry name" value="AAA"/>
    <property type="match status" value="1"/>
</dbReference>
<accession>A0A9X7CH94</accession>
<dbReference type="CDD" id="cd18137">
    <property type="entry name" value="HLD_clamp_pol_III_gamma_tau"/>
    <property type="match status" value="1"/>
</dbReference>
<dbReference type="InterPro" id="IPR012763">
    <property type="entry name" value="DNA_pol_III_sug/sutau_N"/>
</dbReference>
<keyword evidence="7" id="KW-0547">Nucleotide-binding</keyword>
<dbReference type="EC" id="2.7.7.7" evidence="2"/>
<dbReference type="EMBL" id="NULI01000267">
    <property type="protein sequence ID" value="PGS64134.1"/>
    <property type="molecule type" value="Genomic_DNA"/>
</dbReference>
<dbReference type="FunFam" id="3.40.50.300:FF:000014">
    <property type="entry name" value="DNA polymerase III subunit gamma/tau"/>
    <property type="match status" value="1"/>
</dbReference>
<keyword evidence="9" id="KW-0067">ATP-binding</keyword>
<dbReference type="Proteomes" id="UP000224203">
    <property type="component" value="Unassembled WGS sequence"/>
</dbReference>
<dbReference type="InterPro" id="IPR027417">
    <property type="entry name" value="P-loop_NTPase"/>
</dbReference>
<keyword evidence="12" id="KW-0175">Coiled coil</keyword>
<dbReference type="NCBIfam" id="NF004046">
    <property type="entry name" value="PRK05563.1"/>
    <property type="match status" value="1"/>
</dbReference>
<dbReference type="InterPro" id="IPR008921">
    <property type="entry name" value="DNA_pol3_clamp-load_cplx_C"/>
</dbReference>
<dbReference type="GO" id="GO:0046872">
    <property type="term" value="F:metal ion binding"/>
    <property type="evidence" value="ECO:0007669"/>
    <property type="project" value="UniProtKB-KW"/>
</dbReference>
<dbReference type="Pfam" id="PF12169">
    <property type="entry name" value="DNA_pol3_gamma3"/>
    <property type="match status" value="1"/>
</dbReference>
<dbReference type="Gene3D" id="1.20.272.10">
    <property type="match status" value="1"/>
</dbReference>
<keyword evidence="4" id="KW-0548">Nucleotidyltransferase</keyword>
<evidence type="ECO:0000256" key="4">
    <source>
        <dbReference type="ARBA" id="ARBA00022695"/>
    </source>
</evidence>
<evidence type="ECO:0000256" key="1">
    <source>
        <dbReference type="ARBA" id="ARBA00006360"/>
    </source>
</evidence>
<evidence type="ECO:0000256" key="3">
    <source>
        <dbReference type="ARBA" id="ARBA00022679"/>
    </source>
</evidence>
<evidence type="ECO:0000313" key="15">
    <source>
        <dbReference type="Proteomes" id="UP000224203"/>
    </source>
</evidence>
<dbReference type="InterPro" id="IPR001270">
    <property type="entry name" value="ClpA/B"/>
</dbReference>
<dbReference type="PANTHER" id="PTHR11669:SF0">
    <property type="entry name" value="PROTEIN STICHEL-LIKE 2"/>
    <property type="match status" value="1"/>
</dbReference>
<dbReference type="GO" id="GO:0006261">
    <property type="term" value="P:DNA-templated DNA replication"/>
    <property type="evidence" value="ECO:0007669"/>
    <property type="project" value="TreeGrafter"/>
</dbReference>
<dbReference type="Pfam" id="PF22608">
    <property type="entry name" value="DNAX_ATPase_lid"/>
    <property type="match status" value="1"/>
</dbReference>
<evidence type="ECO:0000256" key="2">
    <source>
        <dbReference type="ARBA" id="ARBA00012417"/>
    </source>
</evidence>
<dbReference type="Pfam" id="PF13177">
    <property type="entry name" value="DNA_pol3_delta2"/>
    <property type="match status" value="1"/>
</dbReference>
<dbReference type="InterPro" id="IPR022754">
    <property type="entry name" value="DNA_pol_III_gamma-3"/>
</dbReference>
<dbReference type="PANTHER" id="PTHR11669">
    <property type="entry name" value="REPLICATION FACTOR C / DNA POLYMERASE III GAMMA-TAU SUBUNIT"/>
    <property type="match status" value="1"/>
</dbReference>